<accession>A0A165PLD6</accession>
<gene>
    <name evidence="1" type="ORF">DAEQUDRAFT_331517</name>
</gene>
<sequence>MLDGAGSRTGSERRDMQNRGWLSVIYASAPARWVSPPSYSLPPAAIGIVGTTRMILKRRGGMWKGRDWLRLTDNHVSLKTARALGANDTISVYSQLPAYVCRLAGISKTGSVAVLFPRFVLRDCRRATAGEYDILTVDQTRVINVHKVQAMSNLRRQACPRCDGPLPKHSVDFSCDQ</sequence>
<protein>
    <submittedName>
        <fullName evidence="1">Uncharacterized protein</fullName>
    </submittedName>
</protein>
<evidence type="ECO:0000313" key="2">
    <source>
        <dbReference type="Proteomes" id="UP000076727"/>
    </source>
</evidence>
<proteinExistence type="predicted"/>
<dbReference type="AlphaFoldDB" id="A0A165PLD6"/>
<dbReference type="EMBL" id="KV429067">
    <property type="protein sequence ID" value="KZT68346.1"/>
    <property type="molecule type" value="Genomic_DNA"/>
</dbReference>
<keyword evidence="2" id="KW-1185">Reference proteome</keyword>
<evidence type="ECO:0000313" key="1">
    <source>
        <dbReference type="EMBL" id="KZT68346.1"/>
    </source>
</evidence>
<name>A0A165PLD6_9APHY</name>
<organism evidence="1 2">
    <name type="scientific">Daedalea quercina L-15889</name>
    <dbReference type="NCBI Taxonomy" id="1314783"/>
    <lineage>
        <taxon>Eukaryota</taxon>
        <taxon>Fungi</taxon>
        <taxon>Dikarya</taxon>
        <taxon>Basidiomycota</taxon>
        <taxon>Agaricomycotina</taxon>
        <taxon>Agaricomycetes</taxon>
        <taxon>Polyporales</taxon>
        <taxon>Fomitopsis</taxon>
    </lineage>
</organism>
<reference evidence="1 2" key="1">
    <citation type="journal article" date="2016" name="Mol. Biol. Evol.">
        <title>Comparative Genomics of Early-Diverging Mushroom-Forming Fungi Provides Insights into the Origins of Lignocellulose Decay Capabilities.</title>
        <authorList>
            <person name="Nagy L.G."/>
            <person name="Riley R."/>
            <person name="Tritt A."/>
            <person name="Adam C."/>
            <person name="Daum C."/>
            <person name="Floudas D."/>
            <person name="Sun H."/>
            <person name="Yadav J.S."/>
            <person name="Pangilinan J."/>
            <person name="Larsson K.H."/>
            <person name="Matsuura K."/>
            <person name="Barry K."/>
            <person name="Labutti K."/>
            <person name="Kuo R."/>
            <person name="Ohm R.A."/>
            <person name="Bhattacharya S.S."/>
            <person name="Shirouzu T."/>
            <person name="Yoshinaga Y."/>
            <person name="Martin F.M."/>
            <person name="Grigoriev I.V."/>
            <person name="Hibbett D.S."/>
        </authorList>
    </citation>
    <scope>NUCLEOTIDE SEQUENCE [LARGE SCALE GENOMIC DNA]</scope>
    <source>
        <strain evidence="1 2">L-15889</strain>
    </source>
</reference>
<dbReference type="Proteomes" id="UP000076727">
    <property type="component" value="Unassembled WGS sequence"/>
</dbReference>